<dbReference type="OrthoDB" id="9758509at2"/>
<dbReference type="PANTHER" id="PTHR11908">
    <property type="entry name" value="XANTHINE DEHYDROGENASE"/>
    <property type="match status" value="1"/>
</dbReference>
<dbReference type="SMART" id="SM01008">
    <property type="entry name" value="Ald_Xan_dh_C"/>
    <property type="match status" value="1"/>
</dbReference>
<dbReference type="GO" id="GO:0004854">
    <property type="term" value="F:xanthine dehydrogenase activity"/>
    <property type="evidence" value="ECO:0007669"/>
    <property type="project" value="UniProtKB-EC"/>
</dbReference>
<dbReference type="InterPro" id="IPR016208">
    <property type="entry name" value="Ald_Oxase/xanthine_DH-like"/>
</dbReference>
<dbReference type="GO" id="GO:0005506">
    <property type="term" value="F:iron ion binding"/>
    <property type="evidence" value="ECO:0007669"/>
    <property type="project" value="InterPro"/>
</dbReference>
<organism evidence="4">
    <name type="scientific">Chelativorans sp. (strain BNC1)</name>
    <dbReference type="NCBI Taxonomy" id="266779"/>
    <lineage>
        <taxon>Bacteria</taxon>
        <taxon>Pseudomonadati</taxon>
        <taxon>Pseudomonadota</taxon>
        <taxon>Alphaproteobacteria</taxon>
        <taxon>Hyphomicrobiales</taxon>
        <taxon>Phyllobacteriaceae</taxon>
        <taxon>Chelativorans</taxon>
    </lineage>
</organism>
<dbReference type="STRING" id="266779.Meso_0474"/>
<dbReference type="InterPro" id="IPR037165">
    <property type="entry name" value="AldOxase/xan_DH_Mopterin-bd_sf"/>
</dbReference>
<evidence type="ECO:0000313" key="4">
    <source>
        <dbReference type="EMBL" id="ABG61878.1"/>
    </source>
</evidence>
<keyword evidence="2 4" id="KW-0560">Oxidoreductase</keyword>
<keyword evidence="1" id="KW-0500">Molybdenum</keyword>
<dbReference type="EC" id="1.17.1.4" evidence="4"/>
<dbReference type="InterPro" id="IPR046867">
    <property type="entry name" value="AldOxase/xan_DH_MoCoBD2"/>
</dbReference>
<sequence>MPTLAEQSAVSSSIPRIDAHRYVSGKPVYTSDLLPAGCLHMALLRSPHPRARIVSLDVMKAKAAPDIVEVVTAVDLDDLKPIPAALPFRSDVEGRGTIVGRCLADGEVCYIGQPIAAVVATSVHSAQAALDLIEVEYQPLQAVLDFDEALDAGAVAAHPGWATNVVARDEIHRGDFEAALRLADVVVAGELEFAPSTAAPMEPCCFTGDWDPALERVSLTGTLQNPHTTRWMIATALNIQETAVRVVAPPLGGSFGLKMAGHPEEVLVCALARFLKRPVNYTEERWETLMAPCRRQKHRFQIAATRDGRILGFEDQFVADVGITGPGNGWSMPLVTATVFPTVYDVEHCRISATLIATNSTPWQPIRGYGKEIGNTVMERAIDLLAAHLRMDPVALRHLNLIAAGDFPKKLASGLNLDSGDYPTALEKLTKLFGYDAWRHRQSKQRQSEKVIGIGIAFELTPEGGARPGAFPSGFETATVKLLPGGSVQVLVGVTSPGSGNETGIAQLVAAELGVDARSVQVVQGDTDVTPVGTGHASSRAMLYGGTAAVLAARDLRAKVLLCAANILRAPTEGLSLEASMIRDSEGNGVLTLQEVSHQAHTNPIIVAKGTELPLEATRSFQPINVSVIPDEKGRIATYSSFPYSVHAAAIELDRETGSVKVLDYACVHDCGVMINPMLVTGQLKGAIVMGIGAALWEELAYDDQRRPLARRLKEYLLPRAIDLPEIRVGHMSTPSPYHPLGLKGAGESGVGGGIAAMLSAVADALGERRAALTRCPATPPTLLDILHDTQPF</sequence>
<reference evidence="4" key="1">
    <citation type="submission" date="2006-06" db="EMBL/GenBank/DDBJ databases">
        <title>Complete sequence of chromosome of Chelativorans sp. BNC1.</title>
        <authorList>
            <consortium name="US DOE Joint Genome Institute"/>
            <person name="Copeland A."/>
            <person name="Lucas S."/>
            <person name="Lapidus A."/>
            <person name="Barry K."/>
            <person name="Detter J.C."/>
            <person name="Glavina del Rio T."/>
            <person name="Hammon N."/>
            <person name="Israni S."/>
            <person name="Dalin E."/>
            <person name="Tice H."/>
            <person name="Pitluck S."/>
            <person name="Chertkov O."/>
            <person name="Brettin T."/>
            <person name="Bruce D."/>
            <person name="Han C."/>
            <person name="Tapia R."/>
            <person name="Gilna P."/>
            <person name="Schmutz J."/>
            <person name="Larimer F."/>
            <person name="Land M."/>
            <person name="Hauser L."/>
            <person name="Kyrpides N."/>
            <person name="Mikhailova N."/>
            <person name="Richardson P."/>
        </authorList>
    </citation>
    <scope>NUCLEOTIDE SEQUENCE</scope>
    <source>
        <strain evidence="4">BNC1</strain>
    </source>
</reference>
<dbReference type="Pfam" id="PF20256">
    <property type="entry name" value="MoCoBD_2"/>
    <property type="match status" value="1"/>
</dbReference>
<gene>
    <name evidence="4" type="ordered locus">Meso_0474</name>
</gene>
<dbReference type="Pfam" id="PF02738">
    <property type="entry name" value="MoCoBD_1"/>
    <property type="match status" value="1"/>
</dbReference>
<dbReference type="Gene3D" id="3.90.1170.50">
    <property type="entry name" value="Aldehyde oxidase/xanthine dehydrogenase, a/b hammerhead"/>
    <property type="match status" value="1"/>
</dbReference>
<dbReference type="InterPro" id="IPR036856">
    <property type="entry name" value="Ald_Oxase/Xan_DH_a/b_sf"/>
</dbReference>
<dbReference type="HOGENOM" id="CLU_001681_2_0_5"/>
<dbReference type="Gene3D" id="3.30.365.10">
    <property type="entry name" value="Aldehyde oxidase/xanthine dehydrogenase, molybdopterin binding domain"/>
    <property type="match status" value="4"/>
</dbReference>
<dbReference type="InterPro" id="IPR008274">
    <property type="entry name" value="AldOxase/xan_DH_MoCoBD1"/>
</dbReference>
<dbReference type="InterPro" id="IPR000674">
    <property type="entry name" value="Ald_Oxase/Xan_DH_a/b"/>
</dbReference>
<dbReference type="Pfam" id="PF01315">
    <property type="entry name" value="Ald_Xan_dh_C"/>
    <property type="match status" value="1"/>
</dbReference>
<dbReference type="SUPFAM" id="SSF54665">
    <property type="entry name" value="CO dehydrogenase molybdoprotein N-domain-like"/>
    <property type="match status" value="1"/>
</dbReference>
<evidence type="ECO:0000256" key="1">
    <source>
        <dbReference type="ARBA" id="ARBA00022505"/>
    </source>
</evidence>
<evidence type="ECO:0000259" key="3">
    <source>
        <dbReference type="SMART" id="SM01008"/>
    </source>
</evidence>
<dbReference type="AlphaFoldDB" id="Q11L47"/>
<dbReference type="SUPFAM" id="SSF56003">
    <property type="entry name" value="Molybdenum cofactor-binding domain"/>
    <property type="match status" value="1"/>
</dbReference>
<name>Q11L47_CHESB</name>
<dbReference type="eggNOG" id="COG1529">
    <property type="taxonomic scope" value="Bacteria"/>
</dbReference>
<proteinExistence type="predicted"/>
<accession>Q11L47</accession>
<evidence type="ECO:0000256" key="2">
    <source>
        <dbReference type="ARBA" id="ARBA00023002"/>
    </source>
</evidence>
<dbReference type="PANTHER" id="PTHR11908:SF132">
    <property type="entry name" value="ALDEHYDE OXIDASE 1-RELATED"/>
    <property type="match status" value="1"/>
</dbReference>
<protein>
    <submittedName>
        <fullName evidence="4">Xanthine dehydrogenase, molybdenum binding subunit apoprotein</fullName>
        <ecNumber evidence="4">1.17.1.4</ecNumber>
    </submittedName>
</protein>
<feature type="domain" description="Aldehyde oxidase/xanthine dehydrogenase a/b hammerhead" evidence="3">
    <location>
        <begin position="24"/>
        <end position="141"/>
    </location>
</feature>
<dbReference type="KEGG" id="mes:Meso_0474"/>
<dbReference type="EMBL" id="CP000390">
    <property type="protein sequence ID" value="ABG61878.1"/>
    <property type="molecule type" value="Genomic_DNA"/>
</dbReference>